<sequence>MTDASRTEALGSAQGDIGRRRPHMHTRSTRLRTILSRLRRLAAHRPEGAAQLVCAHPTAHICAVREWSARPRPRPRQLAAVLPDRDRWSGLVAAGPVGASG</sequence>
<keyword evidence="3" id="KW-1185">Reference proteome</keyword>
<comment type="caution">
    <text evidence="2">The sequence shown here is derived from an EMBL/GenBank/DDBJ whole genome shotgun (WGS) entry which is preliminary data.</text>
</comment>
<evidence type="ECO:0000313" key="2">
    <source>
        <dbReference type="EMBL" id="GGT91457.1"/>
    </source>
</evidence>
<feature type="region of interest" description="Disordered" evidence="1">
    <location>
        <begin position="1"/>
        <end position="29"/>
    </location>
</feature>
<gene>
    <name evidence="2" type="ORF">GCM10010226_81830</name>
</gene>
<evidence type="ECO:0000313" key="3">
    <source>
        <dbReference type="Proteomes" id="UP000646776"/>
    </source>
</evidence>
<name>A0A918M1B0_9ACTN</name>
<evidence type="ECO:0000256" key="1">
    <source>
        <dbReference type="SAM" id="MobiDB-lite"/>
    </source>
</evidence>
<proteinExistence type="predicted"/>
<organism evidence="2 3">
    <name type="scientific">Streptomyces phaeofaciens</name>
    <dbReference type="NCBI Taxonomy" id="68254"/>
    <lineage>
        <taxon>Bacteria</taxon>
        <taxon>Bacillati</taxon>
        <taxon>Actinomycetota</taxon>
        <taxon>Actinomycetes</taxon>
        <taxon>Kitasatosporales</taxon>
        <taxon>Streptomycetaceae</taxon>
        <taxon>Streptomyces</taxon>
    </lineage>
</organism>
<reference evidence="2" key="1">
    <citation type="journal article" date="2014" name="Int. J. Syst. Evol. Microbiol.">
        <title>Complete genome sequence of Corynebacterium casei LMG S-19264T (=DSM 44701T), isolated from a smear-ripened cheese.</title>
        <authorList>
            <consortium name="US DOE Joint Genome Institute (JGI-PGF)"/>
            <person name="Walter F."/>
            <person name="Albersmeier A."/>
            <person name="Kalinowski J."/>
            <person name="Ruckert C."/>
        </authorList>
    </citation>
    <scope>NUCLEOTIDE SEQUENCE</scope>
    <source>
        <strain evidence="2">JCM 4125</strain>
    </source>
</reference>
<dbReference type="EMBL" id="BMSA01000039">
    <property type="protein sequence ID" value="GGT91457.1"/>
    <property type="molecule type" value="Genomic_DNA"/>
</dbReference>
<protein>
    <submittedName>
        <fullName evidence="2">Uncharacterized protein</fullName>
    </submittedName>
</protein>
<feature type="compositionally biased region" description="Basic residues" evidence="1">
    <location>
        <begin position="20"/>
        <end position="29"/>
    </location>
</feature>
<reference evidence="2" key="2">
    <citation type="submission" date="2020-09" db="EMBL/GenBank/DDBJ databases">
        <authorList>
            <person name="Sun Q."/>
            <person name="Ohkuma M."/>
        </authorList>
    </citation>
    <scope>NUCLEOTIDE SEQUENCE</scope>
    <source>
        <strain evidence="2">JCM 4125</strain>
    </source>
</reference>
<dbReference type="Proteomes" id="UP000646776">
    <property type="component" value="Unassembled WGS sequence"/>
</dbReference>
<dbReference type="AlphaFoldDB" id="A0A918M1B0"/>
<accession>A0A918M1B0</accession>